<evidence type="ECO:0000313" key="3">
    <source>
        <dbReference type="Proteomes" id="UP000275579"/>
    </source>
</evidence>
<feature type="transmembrane region" description="Helical" evidence="1">
    <location>
        <begin position="76"/>
        <end position="93"/>
    </location>
</feature>
<proteinExistence type="predicted"/>
<keyword evidence="1" id="KW-1133">Transmembrane helix</keyword>
<dbReference type="AlphaFoldDB" id="A0A3Q9K6U8"/>
<keyword evidence="1" id="KW-0472">Membrane</keyword>
<accession>A0A3Q9K6U8</accession>
<keyword evidence="1" id="KW-0812">Transmembrane</keyword>
<organism evidence="2 3">
    <name type="scientific">Streptomyces lydicus</name>
    <dbReference type="NCBI Taxonomy" id="47763"/>
    <lineage>
        <taxon>Bacteria</taxon>
        <taxon>Bacillati</taxon>
        <taxon>Actinomycetota</taxon>
        <taxon>Actinomycetes</taxon>
        <taxon>Kitasatosporales</taxon>
        <taxon>Streptomycetaceae</taxon>
        <taxon>Streptomyces</taxon>
    </lineage>
</organism>
<evidence type="ECO:0000256" key="1">
    <source>
        <dbReference type="SAM" id="Phobius"/>
    </source>
</evidence>
<dbReference type="Proteomes" id="UP000275579">
    <property type="component" value="Chromosome"/>
</dbReference>
<reference evidence="2 3" key="1">
    <citation type="submission" date="2018-04" db="EMBL/GenBank/DDBJ databases">
        <title>Complete genome sequences of Streptomyces lydicus strain WYEC and characterization of antagonistic properties of biological control agents.</title>
        <authorList>
            <person name="Mariita R.M."/>
            <person name="Sello J.K."/>
        </authorList>
    </citation>
    <scope>NUCLEOTIDE SEQUENCE [LARGE SCALE GENOMIC DNA]</scope>
    <source>
        <strain evidence="2 3">WYEC 108</strain>
    </source>
</reference>
<protein>
    <submittedName>
        <fullName evidence="2">Uncharacterized protein</fullName>
    </submittedName>
</protein>
<evidence type="ECO:0000313" key="2">
    <source>
        <dbReference type="EMBL" id="AZS73210.1"/>
    </source>
</evidence>
<feature type="transmembrane region" description="Helical" evidence="1">
    <location>
        <begin position="51"/>
        <end position="70"/>
    </location>
</feature>
<gene>
    <name evidence="2" type="ORF">DDE74_21675</name>
</gene>
<name>A0A3Q9K6U8_9ACTN</name>
<sequence length="112" mass="11957">MRLDGPECEDALRRLAEMLITIAERYSDGHLGALLPANELEGLTPVRHREGWQLTLMVGGIVTVTVGAAAAGLPDGAAAVAAPALAGLVMWWVNRRHGGQETGDAFDLFRPR</sequence>
<dbReference type="EMBL" id="CP029042">
    <property type="protein sequence ID" value="AZS73210.1"/>
    <property type="molecule type" value="Genomic_DNA"/>
</dbReference>